<comment type="domain">
    <text evidence="6">The N-terminal region contains the highly conserved SGGXDS motif, predicted to be a P-loop motif involved in ATP binding.</text>
</comment>
<evidence type="ECO:0000259" key="7">
    <source>
        <dbReference type="Pfam" id="PF01171"/>
    </source>
</evidence>
<dbReference type="CDD" id="cd01992">
    <property type="entry name" value="TilS_N"/>
    <property type="match status" value="1"/>
</dbReference>
<keyword evidence="3 6" id="KW-0547">Nucleotide-binding</keyword>
<evidence type="ECO:0000256" key="1">
    <source>
        <dbReference type="ARBA" id="ARBA00022598"/>
    </source>
</evidence>
<dbReference type="InterPro" id="IPR012094">
    <property type="entry name" value="tRNA_Ile_lys_synt"/>
</dbReference>
<dbReference type="Pfam" id="PF01171">
    <property type="entry name" value="ATP_bind_3"/>
    <property type="match status" value="1"/>
</dbReference>
<dbReference type="SUPFAM" id="SSF82829">
    <property type="entry name" value="MesJ substrate recognition domain-like"/>
    <property type="match status" value="1"/>
</dbReference>
<sequence length="320" mass="33063">MDAVAQVVVAVRDALLDLPDGSLVLVACSGGADSLALAAATARVASRGRLRAGAVVVDHGWTTSASRAARRAAVQLKDLGPDLGLDLVELVRVDAHGPGGPEASARTARYRALDEAATWLGADAVLLGHTLDDQAETVLLGLGRGSGARSLAGMPAVRGLYRRPFLGLRREQTAAACAALGLRPWNDPANADRRYARVRVRELLPQLERALGPGTAEALARTGDLLREDADVLDQLGVELAGAPVDALLAVPSALRRRALLAEARAAGCPAGALTHRHALALEKLLTAVPGTSTDLPGGVAARRGNTLVEFLHSPAIDPA</sequence>
<dbReference type="PANTHER" id="PTHR43033">
    <property type="entry name" value="TRNA(ILE)-LYSIDINE SYNTHASE-RELATED"/>
    <property type="match status" value="1"/>
</dbReference>
<keyword evidence="4 6" id="KW-0067">ATP-binding</keyword>
<dbReference type="InterPro" id="IPR012795">
    <property type="entry name" value="tRNA_Ile_lys_synt_N"/>
</dbReference>
<dbReference type="GO" id="GO:0032267">
    <property type="term" value="F:tRNA(Ile)-lysidine synthase activity"/>
    <property type="evidence" value="ECO:0007669"/>
    <property type="project" value="UniProtKB-EC"/>
</dbReference>
<dbReference type="SUPFAM" id="SSF52402">
    <property type="entry name" value="Adenine nucleotide alpha hydrolases-like"/>
    <property type="match status" value="1"/>
</dbReference>
<evidence type="ECO:0000313" key="8">
    <source>
        <dbReference type="EMBL" id="MFI7587911.1"/>
    </source>
</evidence>
<dbReference type="EC" id="6.3.4.19" evidence="6"/>
<name>A0ABW8ANI8_9ACTN</name>
<gene>
    <name evidence="6 8" type="primary">tilS</name>
    <name evidence="8" type="ORF">ACIB24_12635</name>
</gene>
<dbReference type="EMBL" id="JBITLV010000004">
    <property type="protein sequence ID" value="MFI7587911.1"/>
    <property type="molecule type" value="Genomic_DNA"/>
</dbReference>
<organism evidence="8 9">
    <name type="scientific">Spongisporangium articulatum</name>
    <dbReference type="NCBI Taxonomy" id="3362603"/>
    <lineage>
        <taxon>Bacteria</taxon>
        <taxon>Bacillati</taxon>
        <taxon>Actinomycetota</taxon>
        <taxon>Actinomycetes</taxon>
        <taxon>Kineosporiales</taxon>
        <taxon>Kineosporiaceae</taxon>
        <taxon>Spongisporangium</taxon>
    </lineage>
</organism>
<keyword evidence="2 6" id="KW-0819">tRNA processing</keyword>
<accession>A0ABW8ANI8</accession>
<dbReference type="InterPro" id="IPR014729">
    <property type="entry name" value="Rossmann-like_a/b/a_fold"/>
</dbReference>
<evidence type="ECO:0000256" key="5">
    <source>
        <dbReference type="ARBA" id="ARBA00048539"/>
    </source>
</evidence>
<feature type="domain" description="tRNA(Ile)-lysidine/2-thiocytidine synthase N-terminal" evidence="7">
    <location>
        <begin position="24"/>
        <end position="202"/>
    </location>
</feature>
<comment type="similarity">
    <text evidence="6">Belongs to the tRNA(Ile)-lysidine synthase family.</text>
</comment>
<keyword evidence="1 6" id="KW-0436">Ligase</keyword>
<evidence type="ECO:0000256" key="2">
    <source>
        <dbReference type="ARBA" id="ARBA00022694"/>
    </source>
</evidence>
<evidence type="ECO:0000256" key="6">
    <source>
        <dbReference type="HAMAP-Rule" id="MF_01161"/>
    </source>
</evidence>
<keyword evidence="9" id="KW-1185">Reference proteome</keyword>
<comment type="caution">
    <text evidence="8">The sequence shown here is derived from an EMBL/GenBank/DDBJ whole genome shotgun (WGS) entry which is preliminary data.</text>
</comment>
<dbReference type="RefSeq" id="WP_398280538.1">
    <property type="nucleotide sequence ID" value="NZ_JBITLV010000004.1"/>
</dbReference>
<keyword evidence="6" id="KW-0963">Cytoplasm</keyword>
<evidence type="ECO:0000313" key="9">
    <source>
        <dbReference type="Proteomes" id="UP001612915"/>
    </source>
</evidence>
<reference evidence="8 9" key="1">
    <citation type="submission" date="2024-10" db="EMBL/GenBank/DDBJ databases">
        <title>The Natural Products Discovery Center: Release of the First 8490 Sequenced Strains for Exploring Actinobacteria Biosynthetic Diversity.</title>
        <authorList>
            <person name="Kalkreuter E."/>
            <person name="Kautsar S.A."/>
            <person name="Yang D."/>
            <person name="Bader C.D."/>
            <person name="Teijaro C.N."/>
            <person name="Fluegel L."/>
            <person name="Davis C.M."/>
            <person name="Simpson J.R."/>
            <person name="Lauterbach L."/>
            <person name="Steele A.D."/>
            <person name="Gui C."/>
            <person name="Meng S."/>
            <person name="Li G."/>
            <person name="Viehrig K."/>
            <person name="Ye F."/>
            <person name="Su P."/>
            <person name="Kiefer A.F."/>
            <person name="Nichols A."/>
            <person name="Cepeda A.J."/>
            <person name="Yan W."/>
            <person name="Fan B."/>
            <person name="Jiang Y."/>
            <person name="Adhikari A."/>
            <person name="Zheng C.-J."/>
            <person name="Schuster L."/>
            <person name="Cowan T.M."/>
            <person name="Smanski M.J."/>
            <person name="Chevrette M.G."/>
            <person name="De Carvalho L.P.S."/>
            <person name="Shen B."/>
        </authorList>
    </citation>
    <scope>NUCLEOTIDE SEQUENCE [LARGE SCALE GENOMIC DNA]</scope>
    <source>
        <strain evidence="8 9">NPDC049639</strain>
    </source>
</reference>
<feature type="binding site" evidence="6">
    <location>
        <begin position="29"/>
        <end position="34"/>
    </location>
    <ligand>
        <name>ATP</name>
        <dbReference type="ChEBI" id="CHEBI:30616"/>
    </ligand>
</feature>
<comment type="function">
    <text evidence="6">Ligates lysine onto the cytidine present at position 34 of the AUA codon-specific tRNA(Ile) that contains the anticodon CAU, in an ATP-dependent manner. Cytidine is converted to lysidine, thus changing the amino acid specificity of the tRNA from methionine to isoleucine.</text>
</comment>
<dbReference type="InterPro" id="IPR011063">
    <property type="entry name" value="TilS/TtcA_N"/>
</dbReference>
<comment type="subcellular location">
    <subcellularLocation>
        <location evidence="6">Cytoplasm</location>
    </subcellularLocation>
</comment>
<comment type="catalytic activity">
    <reaction evidence="5 6">
        <text>cytidine(34) in tRNA(Ile2) + L-lysine + ATP = lysidine(34) in tRNA(Ile2) + AMP + diphosphate + H(+)</text>
        <dbReference type="Rhea" id="RHEA:43744"/>
        <dbReference type="Rhea" id="RHEA-COMP:10625"/>
        <dbReference type="Rhea" id="RHEA-COMP:10670"/>
        <dbReference type="ChEBI" id="CHEBI:15378"/>
        <dbReference type="ChEBI" id="CHEBI:30616"/>
        <dbReference type="ChEBI" id="CHEBI:32551"/>
        <dbReference type="ChEBI" id="CHEBI:33019"/>
        <dbReference type="ChEBI" id="CHEBI:82748"/>
        <dbReference type="ChEBI" id="CHEBI:83665"/>
        <dbReference type="ChEBI" id="CHEBI:456215"/>
        <dbReference type="EC" id="6.3.4.19"/>
    </reaction>
</comment>
<dbReference type="Proteomes" id="UP001612915">
    <property type="component" value="Unassembled WGS sequence"/>
</dbReference>
<evidence type="ECO:0000256" key="4">
    <source>
        <dbReference type="ARBA" id="ARBA00022840"/>
    </source>
</evidence>
<evidence type="ECO:0000256" key="3">
    <source>
        <dbReference type="ARBA" id="ARBA00022741"/>
    </source>
</evidence>
<dbReference type="Gene3D" id="3.40.50.620">
    <property type="entry name" value="HUPs"/>
    <property type="match status" value="1"/>
</dbReference>
<proteinExistence type="inferred from homology"/>
<dbReference type="PANTHER" id="PTHR43033:SF1">
    <property type="entry name" value="TRNA(ILE)-LYSIDINE SYNTHASE-RELATED"/>
    <property type="match status" value="1"/>
</dbReference>
<dbReference type="NCBIfam" id="TIGR02432">
    <property type="entry name" value="lysidine_TilS_N"/>
    <property type="match status" value="1"/>
</dbReference>
<protein>
    <recommendedName>
        <fullName evidence="6">tRNA(Ile)-lysidine synthase</fullName>
        <ecNumber evidence="6">6.3.4.19</ecNumber>
    </recommendedName>
    <alternativeName>
        <fullName evidence="6">tRNA(Ile)-2-lysyl-cytidine synthase</fullName>
    </alternativeName>
    <alternativeName>
        <fullName evidence="6">tRNA(Ile)-lysidine synthetase</fullName>
    </alternativeName>
</protein>
<dbReference type="HAMAP" id="MF_01161">
    <property type="entry name" value="tRNA_Ile_lys_synt"/>
    <property type="match status" value="1"/>
</dbReference>